<dbReference type="Gene3D" id="3.40.50.300">
    <property type="entry name" value="P-loop containing nucleotide triphosphate hydrolases"/>
    <property type="match status" value="2"/>
</dbReference>
<accession>A0A371P135</accession>
<gene>
    <name evidence="6" type="ORF">DX130_23945</name>
</gene>
<keyword evidence="1" id="KW-0547">Nucleotide-binding</keyword>
<dbReference type="PROSITE" id="PS51194">
    <property type="entry name" value="HELICASE_CTER"/>
    <property type="match status" value="1"/>
</dbReference>
<keyword evidence="6" id="KW-0347">Helicase</keyword>
<dbReference type="InterPro" id="IPR001650">
    <property type="entry name" value="Helicase_C-like"/>
</dbReference>
<evidence type="ECO:0000313" key="7">
    <source>
        <dbReference type="Proteomes" id="UP000261905"/>
    </source>
</evidence>
<dbReference type="OrthoDB" id="2077914at2"/>
<keyword evidence="3" id="KW-0238">DNA-binding</keyword>
<keyword evidence="7" id="KW-1185">Reference proteome</keyword>
<dbReference type="GO" id="GO:0006310">
    <property type="term" value="P:DNA recombination"/>
    <property type="evidence" value="ECO:0007669"/>
    <property type="project" value="TreeGrafter"/>
</dbReference>
<dbReference type="Proteomes" id="UP000261905">
    <property type="component" value="Unassembled WGS sequence"/>
</dbReference>
<dbReference type="Pfam" id="PF00270">
    <property type="entry name" value="DEAD"/>
    <property type="match status" value="1"/>
</dbReference>
<dbReference type="GO" id="GO:0006270">
    <property type="term" value="P:DNA replication initiation"/>
    <property type="evidence" value="ECO:0007669"/>
    <property type="project" value="TreeGrafter"/>
</dbReference>
<sequence>MHDVYHSSGRHAKVTRMRVDERCRSASNERIRLAEYWPRDDNGKPNGSAAERGMEKVAASASMAAGLLQGRALLSGEVRALLEGASVPVAGASWSEAVQLAALLGRVRLSGAVAAHGGGRADARRRSRCLRCGSGEEQLRRTSCASCGRLCAYCEACLTMGRSRECELLVLGRYEASEREAGESSICKVLPVKERLEKWGLSPAQHAAAAEALRFVESQPLYNRGSSLRHHAQSHTPHLRNGQVAGTGIHPAKESERQQQLQYSWWRNWSVRLLSWGAPLAAERTDIRNFLLWAVTGAGKTEMIFPLVDSVISRGGRALIASPRRDVVLELDPRIRRAFPDARVVTLYGGSEQRWERGEITLSTTHQLFRFQEAFDLVILDELDAFPYHGDPMLKYAADKSCLPGAPRLLLSATPPRELQRAARQGKLAHARVPVRYHRHPLPVPSLVSAPTVKGMLQEDKLPATLTKALRSSLSRGAQIFVFVQRIAQAEPLAALLRRKLQCPHVDATSSQDPDRAAKVISFRKGEIRLLVTTTILERGVTIPRSDVYILDADGGLFDEASLVQMAGRAGRSADDPRGKVYFFGSERNQSQLQAVRHIRSMNKMAKVRGYLLPVYTKKGARA</sequence>
<feature type="domain" description="Helicase C-terminal" evidence="5">
    <location>
        <begin position="465"/>
        <end position="621"/>
    </location>
</feature>
<evidence type="ECO:0000256" key="1">
    <source>
        <dbReference type="ARBA" id="ARBA00022741"/>
    </source>
</evidence>
<dbReference type="SMART" id="SM00487">
    <property type="entry name" value="DEXDc"/>
    <property type="match status" value="1"/>
</dbReference>
<dbReference type="AlphaFoldDB" id="A0A371P135"/>
<protein>
    <submittedName>
        <fullName evidence="6">DNA/RNA helicase</fullName>
    </submittedName>
</protein>
<dbReference type="GO" id="GO:0005524">
    <property type="term" value="F:ATP binding"/>
    <property type="evidence" value="ECO:0007669"/>
    <property type="project" value="UniProtKB-KW"/>
</dbReference>
<keyword evidence="2" id="KW-0067">ATP-binding</keyword>
<dbReference type="PANTHER" id="PTHR30580">
    <property type="entry name" value="PRIMOSOMAL PROTEIN N"/>
    <property type="match status" value="1"/>
</dbReference>
<dbReference type="GO" id="GO:0043138">
    <property type="term" value="F:3'-5' DNA helicase activity"/>
    <property type="evidence" value="ECO:0007669"/>
    <property type="project" value="TreeGrafter"/>
</dbReference>
<proteinExistence type="predicted"/>
<dbReference type="InterPro" id="IPR011545">
    <property type="entry name" value="DEAD/DEAH_box_helicase_dom"/>
</dbReference>
<keyword evidence="6" id="KW-0378">Hydrolase</keyword>
<dbReference type="PANTHER" id="PTHR30580:SF1">
    <property type="entry name" value="COMF OPERON PROTEIN 1"/>
    <property type="match status" value="1"/>
</dbReference>
<name>A0A371P135_9BACL</name>
<comment type="caution">
    <text evidence="6">The sequence shown here is derived from an EMBL/GenBank/DDBJ whole genome shotgun (WGS) entry which is preliminary data.</text>
</comment>
<dbReference type="InterPro" id="IPR027417">
    <property type="entry name" value="P-loop_NTPase"/>
</dbReference>
<dbReference type="GO" id="GO:0006302">
    <property type="term" value="P:double-strand break repair"/>
    <property type="evidence" value="ECO:0007669"/>
    <property type="project" value="TreeGrafter"/>
</dbReference>
<organism evidence="6 7">
    <name type="scientific">Paenibacillus paeoniae</name>
    <dbReference type="NCBI Taxonomy" id="2292705"/>
    <lineage>
        <taxon>Bacteria</taxon>
        <taxon>Bacillati</taxon>
        <taxon>Bacillota</taxon>
        <taxon>Bacilli</taxon>
        <taxon>Bacillales</taxon>
        <taxon>Paenibacillaceae</taxon>
        <taxon>Paenibacillus</taxon>
    </lineage>
</organism>
<dbReference type="GO" id="GO:0003677">
    <property type="term" value="F:DNA binding"/>
    <property type="evidence" value="ECO:0007669"/>
    <property type="project" value="UniProtKB-KW"/>
</dbReference>
<dbReference type="SMART" id="SM00490">
    <property type="entry name" value="HELICc"/>
    <property type="match status" value="1"/>
</dbReference>
<evidence type="ECO:0000259" key="5">
    <source>
        <dbReference type="PROSITE" id="PS51194"/>
    </source>
</evidence>
<feature type="domain" description="Helicase ATP-binding" evidence="4">
    <location>
        <begin position="281"/>
        <end position="433"/>
    </location>
</feature>
<evidence type="ECO:0000256" key="3">
    <source>
        <dbReference type="ARBA" id="ARBA00023125"/>
    </source>
</evidence>
<evidence type="ECO:0000256" key="2">
    <source>
        <dbReference type="ARBA" id="ARBA00022840"/>
    </source>
</evidence>
<dbReference type="Pfam" id="PF00271">
    <property type="entry name" value="Helicase_C"/>
    <property type="match status" value="1"/>
</dbReference>
<dbReference type="SUPFAM" id="SSF52540">
    <property type="entry name" value="P-loop containing nucleoside triphosphate hydrolases"/>
    <property type="match status" value="1"/>
</dbReference>
<dbReference type="PROSITE" id="PS51192">
    <property type="entry name" value="HELICASE_ATP_BIND_1"/>
    <property type="match status" value="1"/>
</dbReference>
<evidence type="ECO:0000313" key="6">
    <source>
        <dbReference type="EMBL" id="REK69625.1"/>
    </source>
</evidence>
<dbReference type="EMBL" id="QUBQ01000007">
    <property type="protein sequence ID" value="REK69625.1"/>
    <property type="molecule type" value="Genomic_DNA"/>
</dbReference>
<evidence type="ECO:0000259" key="4">
    <source>
        <dbReference type="PROSITE" id="PS51192"/>
    </source>
</evidence>
<reference evidence="6 7" key="1">
    <citation type="submission" date="2018-08" db="EMBL/GenBank/DDBJ databases">
        <title>Paenibacillus sp. M4BSY-1, whole genome shotgun sequence.</title>
        <authorList>
            <person name="Tuo L."/>
        </authorList>
    </citation>
    <scope>NUCLEOTIDE SEQUENCE [LARGE SCALE GENOMIC DNA]</scope>
    <source>
        <strain evidence="6 7">M4BSY-1</strain>
    </source>
</reference>
<dbReference type="InterPro" id="IPR014001">
    <property type="entry name" value="Helicase_ATP-bd"/>
</dbReference>